<comment type="caution">
    <text evidence="14">The sequence shown here is derived from an EMBL/GenBank/DDBJ whole genome shotgun (WGS) entry which is preliminary data.</text>
</comment>
<dbReference type="InterPro" id="IPR039653">
    <property type="entry name" value="Prenyltransferase"/>
</dbReference>
<evidence type="ECO:0000256" key="8">
    <source>
        <dbReference type="ARBA" id="ARBA00022692"/>
    </source>
</evidence>
<keyword evidence="4 12" id="KW-1003">Cell membrane</keyword>
<dbReference type="GO" id="GO:0005886">
    <property type="term" value="C:plasma membrane"/>
    <property type="evidence" value="ECO:0007669"/>
    <property type="project" value="UniProtKB-SubCell"/>
</dbReference>
<dbReference type="PANTHER" id="PTHR11048">
    <property type="entry name" value="PRENYLTRANSFERASES"/>
    <property type="match status" value="1"/>
</dbReference>
<feature type="transmembrane region" description="Helical" evidence="12">
    <location>
        <begin position="245"/>
        <end position="262"/>
    </location>
</feature>
<keyword evidence="9 12" id="KW-0460">Magnesium</keyword>
<keyword evidence="5 12" id="KW-0997">Cell inner membrane</keyword>
<proteinExistence type="inferred from homology"/>
<dbReference type="RefSeq" id="WP_216065313.1">
    <property type="nucleotide sequence ID" value="NZ_JAHKPP010000040.1"/>
</dbReference>
<evidence type="ECO:0000256" key="12">
    <source>
        <dbReference type="HAMAP-Rule" id="MF_01635"/>
    </source>
</evidence>
<dbReference type="InterPro" id="IPR006370">
    <property type="entry name" value="HB_polyprenyltransferase-like"/>
</dbReference>
<reference evidence="14" key="1">
    <citation type="submission" date="2023-07" db="EMBL/GenBank/DDBJ databases">
        <title>Genome content predicts the carbon catabolic preferences of heterotrophic bacteria.</title>
        <authorList>
            <person name="Gralka M."/>
        </authorList>
    </citation>
    <scope>NUCLEOTIDE SEQUENCE</scope>
    <source>
        <strain evidence="14">I3M17_2</strain>
    </source>
</reference>
<dbReference type="PROSITE" id="PS00943">
    <property type="entry name" value="UBIA"/>
    <property type="match status" value="1"/>
</dbReference>
<evidence type="ECO:0000256" key="4">
    <source>
        <dbReference type="ARBA" id="ARBA00022475"/>
    </source>
</evidence>
<dbReference type="CDD" id="cd13959">
    <property type="entry name" value="PT_UbiA_COQ2"/>
    <property type="match status" value="1"/>
</dbReference>
<dbReference type="Proteomes" id="UP001169760">
    <property type="component" value="Unassembled WGS sequence"/>
</dbReference>
<dbReference type="PANTHER" id="PTHR11048:SF28">
    <property type="entry name" value="4-HYDROXYBENZOATE POLYPRENYLTRANSFERASE, MITOCHONDRIAL"/>
    <property type="match status" value="1"/>
</dbReference>
<gene>
    <name evidence="12 14" type="primary">ubiA</name>
    <name evidence="14" type="ORF">Q4521_14990</name>
</gene>
<dbReference type="AlphaFoldDB" id="A0AAW7XAA8"/>
<evidence type="ECO:0000256" key="7">
    <source>
        <dbReference type="ARBA" id="ARBA00022688"/>
    </source>
</evidence>
<organism evidence="14 15">
    <name type="scientific">Saccharophagus degradans</name>
    <dbReference type="NCBI Taxonomy" id="86304"/>
    <lineage>
        <taxon>Bacteria</taxon>
        <taxon>Pseudomonadati</taxon>
        <taxon>Pseudomonadota</taxon>
        <taxon>Gammaproteobacteria</taxon>
        <taxon>Cellvibrionales</taxon>
        <taxon>Cellvibrionaceae</taxon>
        <taxon>Saccharophagus</taxon>
    </lineage>
</organism>
<dbReference type="InterPro" id="IPR030470">
    <property type="entry name" value="UbiA_prenylTrfase_CS"/>
</dbReference>
<dbReference type="GO" id="GO:0006744">
    <property type="term" value="P:ubiquinone biosynthetic process"/>
    <property type="evidence" value="ECO:0007669"/>
    <property type="project" value="UniProtKB-UniRule"/>
</dbReference>
<dbReference type="InterPro" id="IPR000537">
    <property type="entry name" value="UbiA_prenyltransferase"/>
</dbReference>
<feature type="transmembrane region" description="Helical" evidence="12">
    <location>
        <begin position="154"/>
        <end position="172"/>
    </location>
</feature>
<keyword evidence="8 12" id="KW-0812">Transmembrane</keyword>
<feature type="transmembrane region" description="Helical" evidence="12">
    <location>
        <begin position="33"/>
        <end position="50"/>
    </location>
</feature>
<name>A0AAW7XAA8_9GAMM</name>
<comment type="cofactor">
    <cofactor evidence="1 12">
        <name>Mg(2+)</name>
        <dbReference type="ChEBI" id="CHEBI:18420"/>
    </cofactor>
</comment>
<comment type="similarity">
    <text evidence="3 12">Belongs to the UbiA prenyltransferase family.</text>
</comment>
<keyword evidence="10 12" id="KW-1133">Transmembrane helix</keyword>
<keyword evidence="7 12" id="KW-0831">Ubiquinone biosynthesis</keyword>
<accession>A0AAW7XAA8</accession>
<feature type="transmembrane region" description="Helical" evidence="12">
    <location>
        <begin position="178"/>
        <end position="200"/>
    </location>
</feature>
<feature type="transmembrane region" description="Helical" evidence="12">
    <location>
        <begin position="274"/>
        <end position="295"/>
    </location>
</feature>
<dbReference type="HAMAP" id="MF_01635">
    <property type="entry name" value="UbiA"/>
    <property type="match status" value="1"/>
</dbReference>
<evidence type="ECO:0000313" key="14">
    <source>
        <dbReference type="EMBL" id="MDO6423787.1"/>
    </source>
</evidence>
<dbReference type="FunFam" id="1.20.120.1780:FF:000001">
    <property type="entry name" value="4-hydroxybenzoate octaprenyltransferase"/>
    <property type="match status" value="1"/>
</dbReference>
<evidence type="ECO:0000313" key="15">
    <source>
        <dbReference type="Proteomes" id="UP001169760"/>
    </source>
</evidence>
<feature type="transmembrane region" description="Helical" evidence="12">
    <location>
        <begin position="96"/>
        <end position="121"/>
    </location>
</feature>
<evidence type="ECO:0000256" key="1">
    <source>
        <dbReference type="ARBA" id="ARBA00001946"/>
    </source>
</evidence>
<evidence type="ECO:0000256" key="3">
    <source>
        <dbReference type="ARBA" id="ARBA00005985"/>
    </source>
</evidence>
<dbReference type="EMBL" id="JAUOPB010000011">
    <property type="protein sequence ID" value="MDO6423787.1"/>
    <property type="molecule type" value="Genomic_DNA"/>
</dbReference>
<dbReference type="GO" id="GO:0008412">
    <property type="term" value="F:4-hydroxybenzoate polyprenyltransferase activity"/>
    <property type="evidence" value="ECO:0007669"/>
    <property type="project" value="UniProtKB-UniRule"/>
</dbReference>
<evidence type="ECO:0000256" key="10">
    <source>
        <dbReference type="ARBA" id="ARBA00022989"/>
    </source>
</evidence>
<keyword evidence="11 12" id="KW-0472">Membrane</keyword>
<feature type="transmembrane region" description="Helical" evidence="12">
    <location>
        <begin position="56"/>
        <end position="76"/>
    </location>
</feature>
<comment type="catalytic activity">
    <reaction evidence="12">
        <text>all-trans-octaprenyl diphosphate + 4-hydroxybenzoate = 4-hydroxy-3-(all-trans-octaprenyl)benzoate + diphosphate</text>
        <dbReference type="Rhea" id="RHEA:27782"/>
        <dbReference type="ChEBI" id="CHEBI:1617"/>
        <dbReference type="ChEBI" id="CHEBI:17879"/>
        <dbReference type="ChEBI" id="CHEBI:33019"/>
        <dbReference type="ChEBI" id="CHEBI:57711"/>
        <dbReference type="EC" id="2.5.1.39"/>
    </reaction>
</comment>
<comment type="subcellular location">
    <subcellularLocation>
        <location evidence="12">Cell inner membrane</location>
        <topology evidence="12">Multi-pass membrane protein</topology>
    </subcellularLocation>
    <subcellularLocation>
        <location evidence="2">Membrane</location>
        <topology evidence="2">Multi-pass membrane protein</topology>
    </subcellularLocation>
</comment>
<comment type="function">
    <text evidence="12">Catalyzes the prenylation of para-hydroxybenzoate (PHB) with an all-trans polyprenyl group. Mediates the second step in the final reaction sequence of ubiquinone-8 (UQ-8) biosynthesis, which is the condensation of the polyisoprenoid side chain with PHB, generating the first membrane-bound Q intermediate 3-octaprenyl-4-hydroxybenzoate.</text>
</comment>
<comment type="pathway">
    <text evidence="12">Cofactor biosynthesis; ubiquinone biosynthesis.</text>
</comment>
<evidence type="ECO:0000256" key="2">
    <source>
        <dbReference type="ARBA" id="ARBA00004141"/>
    </source>
</evidence>
<sequence>MTATRKSTRPSTPKPLKATLVAYAKLMRLDRPIGIYLVLWPTLWSLWIAADGLPDWDVLIIFVLGVVLMRSAGCVINDFADRKIDGHVRRTANRPLVTGLITPKQAVLFFVALLVIAFILVLFTNPLTIKLSFGGALLAFCYPFMKRYTQLPQIVLGAAFAWSIPMAFAAQTNQLPEAIWVLYTAVVLWTVAYDTFYAMADREDDLKIGVKSTAILFGDQDRIITACLQLMALVAMAMAGERFGLGFSFKVSLLVAGGLFAYQQYLIRNREPNACFRAFLHNNWVGLVVFLGILVDKLITN</sequence>
<evidence type="ECO:0000256" key="5">
    <source>
        <dbReference type="ARBA" id="ARBA00022519"/>
    </source>
</evidence>
<evidence type="ECO:0000256" key="6">
    <source>
        <dbReference type="ARBA" id="ARBA00022679"/>
    </source>
</evidence>
<dbReference type="FunFam" id="1.10.357.140:FF:000002">
    <property type="entry name" value="4-hydroxybenzoate octaprenyltransferase"/>
    <property type="match status" value="1"/>
</dbReference>
<dbReference type="EC" id="2.5.1.39" evidence="12 13"/>
<evidence type="ECO:0000256" key="13">
    <source>
        <dbReference type="NCBIfam" id="TIGR01474"/>
    </source>
</evidence>
<protein>
    <recommendedName>
        <fullName evidence="12 13">4-hydroxybenzoate octaprenyltransferase</fullName>
        <ecNumber evidence="12 13">2.5.1.39</ecNumber>
    </recommendedName>
    <alternativeName>
        <fullName evidence="12">4-HB polyprenyltransferase</fullName>
    </alternativeName>
</protein>
<evidence type="ECO:0000256" key="11">
    <source>
        <dbReference type="ARBA" id="ARBA00023136"/>
    </source>
</evidence>
<dbReference type="Pfam" id="PF01040">
    <property type="entry name" value="UbiA"/>
    <property type="match status" value="1"/>
</dbReference>
<evidence type="ECO:0000256" key="9">
    <source>
        <dbReference type="ARBA" id="ARBA00022842"/>
    </source>
</evidence>
<keyword evidence="6 12" id="KW-0808">Transferase</keyword>
<dbReference type="NCBIfam" id="TIGR01474">
    <property type="entry name" value="ubiA_proteo"/>
    <property type="match status" value="1"/>
</dbReference>